<accession>A0A2T8IBS3</accession>
<dbReference type="AlphaFoldDB" id="A0A2T8IBS3"/>
<evidence type="ECO:0000313" key="1">
    <source>
        <dbReference type="EMBL" id="PVH35122.1"/>
    </source>
</evidence>
<dbReference type="EMBL" id="CM008052">
    <property type="protein sequence ID" value="PVH35122.1"/>
    <property type="molecule type" value="Genomic_DNA"/>
</dbReference>
<dbReference type="Proteomes" id="UP000243499">
    <property type="component" value="Chromosome 7"/>
</dbReference>
<protein>
    <submittedName>
        <fullName evidence="1">Uncharacterized protein</fullName>
    </submittedName>
</protein>
<dbReference type="Gramene" id="PVH35122">
    <property type="protein sequence ID" value="PVH35122"/>
    <property type="gene ID" value="PAHAL_7G109600"/>
</dbReference>
<gene>
    <name evidence="1" type="ORF">PAHAL_7G109600</name>
</gene>
<reference evidence="1" key="1">
    <citation type="submission" date="2018-04" db="EMBL/GenBank/DDBJ databases">
        <title>WGS assembly of Panicum hallii.</title>
        <authorList>
            <person name="Lovell J."/>
            <person name="Jenkins J."/>
            <person name="Lowry D."/>
            <person name="Mamidi S."/>
            <person name="Sreedasyam A."/>
            <person name="Weng X."/>
            <person name="Barry K."/>
            <person name="Bonette J."/>
            <person name="Campitelli B."/>
            <person name="Daum C."/>
            <person name="Gordon S."/>
            <person name="Gould B."/>
            <person name="Lipzen A."/>
            <person name="Macqueen A."/>
            <person name="Palacio-Mejia J."/>
            <person name="Plott C."/>
            <person name="Shakirov E."/>
            <person name="Shu S."/>
            <person name="Yoshinaga Y."/>
            <person name="Zane M."/>
            <person name="Rokhsar D."/>
            <person name="Grimwood J."/>
            <person name="Schmutz J."/>
            <person name="Juenger T."/>
        </authorList>
    </citation>
    <scope>NUCLEOTIDE SEQUENCE [LARGE SCALE GENOMIC DNA]</scope>
    <source>
        <strain evidence="1">FIL2</strain>
    </source>
</reference>
<proteinExistence type="predicted"/>
<organism evidence="1">
    <name type="scientific">Panicum hallii</name>
    <dbReference type="NCBI Taxonomy" id="206008"/>
    <lineage>
        <taxon>Eukaryota</taxon>
        <taxon>Viridiplantae</taxon>
        <taxon>Streptophyta</taxon>
        <taxon>Embryophyta</taxon>
        <taxon>Tracheophyta</taxon>
        <taxon>Spermatophyta</taxon>
        <taxon>Magnoliopsida</taxon>
        <taxon>Liliopsida</taxon>
        <taxon>Poales</taxon>
        <taxon>Poaceae</taxon>
        <taxon>PACMAD clade</taxon>
        <taxon>Panicoideae</taxon>
        <taxon>Panicodae</taxon>
        <taxon>Paniceae</taxon>
        <taxon>Panicinae</taxon>
        <taxon>Panicum</taxon>
        <taxon>Panicum sect. Panicum</taxon>
    </lineage>
</organism>
<sequence>MLKKISSASSSRHSWNSASFRDEMSVDSSRRTSIFEEDITPAVPRSRVDIRIHILEMIEQIVIRNDYEREALELLKKQSFSHVKIFEPLFLIKTGLKQDMNPVFAYAGWEDFTDITEASSHLLST</sequence>
<name>A0A2T8IBS3_9POAL</name>